<comment type="caution">
    <text evidence="3">The sequence shown here is derived from an EMBL/GenBank/DDBJ whole genome shotgun (WGS) entry which is preliminary data.</text>
</comment>
<proteinExistence type="inferred from homology"/>
<organism evidence="3 4">
    <name type="scientific">Mycolicibacterium setense</name>
    <dbReference type="NCBI Taxonomy" id="431269"/>
    <lineage>
        <taxon>Bacteria</taxon>
        <taxon>Bacillati</taxon>
        <taxon>Actinomycetota</taxon>
        <taxon>Actinomycetes</taxon>
        <taxon>Mycobacteriales</taxon>
        <taxon>Mycobacteriaceae</taxon>
        <taxon>Mycolicibacterium</taxon>
    </lineage>
</organism>
<protein>
    <recommendedName>
        <fullName evidence="2">Barstar (barnase inhibitor) domain-containing protein</fullName>
    </recommendedName>
</protein>
<dbReference type="InterPro" id="IPR035905">
    <property type="entry name" value="Barstar-like_sf"/>
</dbReference>
<evidence type="ECO:0000259" key="2">
    <source>
        <dbReference type="Pfam" id="PF01337"/>
    </source>
</evidence>
<comment type="similarity">
    <text evidence="1">Belongs to the barstar family.</text>
</comment>
<feature type="domain" description="Barstar (barnase inhibitor)" evidence="2">
    <location>
        <begin position="2"/>
        <end position="54"/>
    </location>
</feature>
<dbReference type="Gene3D" id="3.30.370.10">
    <property type="entry name" value="Barstar-like"/>
    <property type="match status" value="1"/>
</dbReference>
<dbReference type="EMBL" id="JTLZ01000012">
    <property type="protein sequence ID" value="KHO20530.1"/>
    <property type="molecule type" value="Genomic_DNA"/>
</dbReference>
<sequence>MRRTKTTEQLHAVLKQAFGFPDFYGANYAALVDCWSSLRYPDDGMSSVVLDALEDRLELHVKGLASCPESVLRTLVSAIEAVNHRARLNSLEEVIVLVLNESR</sequence>
<evidence type="ECO:0000313" key="3">
    <source>
        <dbReference type="EMBL" id="KHO20530.1"/>
    </source>
</evidence>
<evidence type="ECO:0000256" key="1">
    <source>
        <dbReference type="ARBA" id="ARBA00006845"/>
    </source>
</evidence>
<accession>A0ABR4YP87</accession>
<gene>
    <name evidence="3" type="ORF">QQ44_26865</name>
</gene>
<dbReference type="Pfam" id="PF01337">
    <property type="entry name" value="Barstar"/>
    <property type="match status" value="1"/>
</dbReference>
<keyword evidence="4" id="KW-1185">Reference proteome</keyword>
<name>A0ABR4YP87_9MYCO</name>
<dbReference type="InterPro" id="IPR000468">
    <property type="entry name" value="Barstar"/>
</dbReference>
<dbReference type="SUPFAM" id="SSF52038">
    <property type="entry name" value="Barstar-related"/>
    <property type="match status" value="1"/>
</dbReference>
<evidence type="ECO:0000313" key="4">
    <source>
        <dbReference type="Proteomes" id="UP000031004"/>
    </source>
</evidence>
<dbReference type="Proteomes" id="UP000031004">
    <property type="component" value="Unassembled WGS sequence"/>
</dbReference>
<reference evidence="3 4" key="1">
    <citation type="submission" date="2014-11" db="EMBL/GenBank/DDBJ databases">
        <title>Mycobacterium setense Manresensis Genome.</title>
        <authorList>
            <person name="Rech G."/>
            <person name="Sumoy L."/>
        </authorList>
    </citation>
    <scope>NUCLEOTIDE SEQUENCE [LARGE SCALE GENOMIC DNA]</scope>
    <source>
        <strain evidence="3 4">Manresensis</strain>
    </source>
</reference>